<feature type="compositionally biased region" description="Polar residues" evidence="2">
    <location>
        <begin position="377"/>
        <end position="386"/>
    </location>
</feature>
<accession>A0A8J5JV65</accession>
<feature type="region of interest" description="Disordered" evidence="2">
    <location>
        <begin position="294"/>
        <end position="314"/>
    </location>
</feature>
<reference evidence="3" key="1">
    <citation type="journal article" date="2021" name="Sci. Adv.">
        <title>The American lobster genome reveals insights on longevity, neural, and immune adaptations.</title>
        <authorList>
            <person name="Polinski J.M."/>
            <person name="Zimin A.V."/>
            <person name="Clark K.F."/>
            <person name="Kohn A.B."/>
            <person name="Sadowski N."/>
            <person name="Timp W."/>
            <person name="Ptitsyn A."/>
            <person name="Khanna P."/>
            <person name="Romanova D.Y."/>
            <person name="Williams P."/>
            <person name="Greenwood S.J."/>
            <person name="Moroz L.L."/>
            <person name="Walt D.R."/>
            <person name="Bodnar A.G."/>
        </authorList>
    </citation>
    <scope>NUCLEOTIDE SEQUENCE</scope>
    <source>
        <strain evidence="3">GMGI-L3</strain>
    </source>
</reference>
<evidence type="ECO:0000313" key="4">
    <source>
        <dbReference type="Proteomes" id="UP000747542"/>
    </source>
</evidence>
<evidence type="ECO:0000313" key="3">
    <source>
        <dbReference type="EMBL" id="KAG7161744.1"/>
    </source>
</evidence>
<keyword evidence="4" id="KW-1185">Reference proteome</keyword>
<dbReference type="EMBL" id="JAHLQT010028808">
    <property type="protein sequence ID" value="KAG7161744.1"/>
    <property type="molecule type" value="Genomic_DNA"/>
</dbReference>
<feature type="region of interest" description="Disordered" evidence="2">
    <location>
        <begin position="377"/>
        <end position="452"/>
    </location>
</feature>
<organism evidence="3 4">
    <name type="scientific">Homarus americanus</name>
    <name type="common">American lobster</name>
    <dbReference type="NCBI Taxonomy" id="6706"/>
    <lineage>
        <taxon>Eukaryota</taxon>
        <taxon>Metazoa</taxon>
        <taxon>Ecdysozoa</taxon>
        <taxon>Arthropoda</taxon>
        <taxon>Crustacea</taxon>
        <taxon>Multicrustacea</taxon>
        <taxon>Malacostraca</taxon>
        <taxon>Eumalacostraca</taxon>
        <taxon>Eucarida</taxon>
        <taxon>Decapoda</taxon>
        <taxon>Pleocyemata</taxon>
        <taxon>Astacidea</taxon>
        <taxon>Nephropoidea</taxon>
        <taxon>Nephropidae</taxon>
        <taxon>Homarus</taxon>
    </lineage>
</organism>
<protein>
    <submittedName>
        <fullName evidence="3">Supervillin-like 1</fullName>
    </submittedName>
</protein>
<feature type="coiled-coil region" evidence="1">
    <location>
        <begin position="33"/>
        <end position="60"/>
    </location>
</feature>
<dbReference type="AlphaFoldDB" id="A0A8J5JV65"/>
<feature type="compositionally biased region" description="Low complexity" evidence="2">
    <location>
        <begin position="409"/>
        <end position="420"/>
    </location>
</feature>
<gene>
    <name evidence="3" type="primary">Svil-L1</name>
    <name evidence="3" type="ORF">Hamer_G007382</name>
</gene>
<evidence type="ECO:0000256" key="2">
    <source>
        <dbReference type="SAM" id="MobiDB-lite"/>
    </source>
</evidence>
<sequence length="552" mass="62105">MSKRQKGRGREMVQVFQQEWHPDQCQCTQCYHSRQEAQVLRQFENEIDRLEDEVRKTREFTSTTERYIDTESLTLHQSSTFTKKVLEGLPSTKKPQIIDKTRRGGQCLRTNGDSRDWDQFTMLGENLNDKHDNTSADMAVRKRYIDEGDDSTQSGESWELNNGWGVEGEREGPPELLDNGTNSHHLHNGCEWQMEAGDDDLHWGSSLDNHRHRQPSHALDSHDSTEYVYSSDGQQHGESQCKQEGYKVNNEKVYKGSVKLKKKRSLSALAVRLKDTVKRLAALQKSGEDGWKNRVKKESKDVNSNVTLRPKPAGNIRERPVSLMERMSALETSSQQWRGRITHSDATKFTVAHKMASSSTSSVPSVVSGTSPLITVTPEQLSTPTGSPLIERKKRSPCQKVFKSKTGGNLPSLLNKSSPLTPRKDFRRSISTPNDGEKKGETPEGTSVSVPRADDESFNAFFSRTSYDPSQLPEIELPTLEDADFDHISETVSQLGVEGKVKTSANSSKAMMVEEEKDSDVDLVTRVATGLLKDCIIFLCQIAKNLLFSIRL</sequence>
<feature type="compositionally biased region" description="Polar residues" evidence="2">
    <location>
        <begin position="227"/>
        <end position="238"/>
    </location>
</feature>
<feature type="region of interest" description="Disordered" evidence="2">
    <location>
        <begin position="203"/>
        <end position="242"/>
    </location>
</feature>
<dbReference type="Proteomes" id="UP000747542">
    <property type="component" value="Unassembled WGS sequence"/>
</dbReference>
<name>A0A8J5JV65_HOMAM</name>
<keyword evidence="1" id="KW-0175">Coiled coil</keyword>
<comment type="caution">
    <text evidence="3">The sequence shown here is derived from an EMBL/GenBank/DDBJ whole genome shotgun (WGS) entry which is preliminary data.</text>
</comment>
<evidence type="ECO:0000256" key="1">
    <source>
        <dbReference type="SAM" id="Coils"/>
    </source>
</evidence>
<proteinExistence type="predicted"/>